<keyword evidence="9 16" id="KW-0863">Zinc-finger</keyword>
<dbReference type="GO" id="GO:0016567">
    <property type="term" value="P:protein ubiquitination"/>
    <property type="evidence" value="ECO:0007669"/>
    <property type="project" value="InterPro"/>
</dbReference>
<feature type="domain" description="RING-type" evidence="19">
    <location>
        <begin position="305"/>
        <end position="530"/>
    </location>
</feature>
<accession>A0A8I6TDR0</accession>
<dbReference type="GO" id="GO:0008270">
    <property type="term" value="F:zinc ion binding"/>
    <property type="evidence" value="ECO:0007669"/>
    <property type="project" value="UniProtKB-KW"/>
</dbReference>
<evidence type="ECO:0000313" key="20">
    <source>
        <dbReference type="EnsemblMetazoa" id="XP_014241930.1"/>
    </source>
</evidence>
<evidence type="ECO:0000256" key="4">
    <source>
        <dbReference type="ARBA" id="ARBA00012251"/>
    </source>
</evidence>
<evidence type="ECO:0000256" key="7">
    <source>
        <dbReference type="ARBA" id="ARBA00022723"/>
    </source>
</evidence>
<dbReference type="InterPro" id="IPR001841">
    <property type="entry name" value="Znf_RING"/>
</dbReference>
<dbReference type="Pfam" id="PF22191">
    <property type="entry name" value="IBR_1"/>
    <property type="match status" value="1"/>
</dbReference>
<comment type="catalytic activity">
    <reaction evidence="1">
        <text>[E2 ubiquitin-conjugating enzyme]-S-ubiquitinyl-L-cysteine + [acceptor protein]-L-lysine = [E2 ubiquitin-conjugating enzyme]-L-cysteine + [acceptor protein]-N(6)-ubiquitinyl-L-lysine.</text>
        <dbReference type="EC" id="2.3.2.31"/>
    </reaction>
</comment>
<keyword evidence="21" id="KW-1185">Reference proteome</keyword>
<dbReference type="SMART" id="SM00647">
    <property type="entry name" value="IBR"/>
    <property type="match status" value="2"/>
</dbReference>
<keyword evidence="8" id="KW-0677">Repeat</keyword>
<protein>
    <recommendedName>
        <fullName evidence="4">RBR-type E3 ubiquitin transferase</fullName>
        <ecNumber evidence="4">2.3.2.31</ecNumber>
    </recommendedName>
</protein>
<dbReference type="OMA" id="GPMEDPW"/>
<dbReference type="SMART" id="SM00248">
    <property type="entry name" value="ANK"/>
    <property type="match status" value="2"/>
</dbReference>
<evidence type="ECO:0000256" key="13">
    <source>
        <dbReference type="ARBA" id="ARBA00023136"/>
    </source>
</evidence>
<dbReference type="InterPro" id="IPR017907">
    <property type="entry name" value="Znf_RING_CS"/>
</dbReference>
<sequence>MGSPSSKFKKYIQNGDEFAAMQIYQGSPDVRKNFDPNLSFGEAQNHNTALHYAARHGMKHLLRMFLNDSGGNPNKRNGSNETVLHSCCALGQHKSYSAHERKSTCVSIVLQWRGVILETGEKERIELDSKDVEGNTALHHAALNGLTRCAQLLIAAGASVFAENDARMTACDLATAQRHHNLARILEAKMVFTETSDVVNEAEISSNSSLVWSEQIYSGLRPEDLREVKDELLLDTSDMLNVSLSTAQALLRENEWSRETLLEKWIADPAQCCLNAGVPIPLTALRDFSREPLDDFENFKFEESKDFTCGICFCTYEHGKCLECGHEFCPECWEIYLTGKVAQGEVSRILCPAADCTIQVTPEFLHETVAKAVSDNYMQFDIEDFVEQNKNIKWCPFVSCGRAVRFSQSDGSFSHCVDCGAGHFFCWECLGEAHAPSSCEEWKKWLSQIAKVKPEELETVSNRSQEVANSLWLCTNSKPCPNCGSHIQKGDGCNHIRCFKCKHDFCWVCLESWKKHSSSTGGYFRCNRVDAVKRAEEKQASVVTEAIRNSRESGELSRFLAYYSKFRKHEISRKMEEPLLRNVKQKMQALAGAKKDIHFFLESTNCAVFIEDGVKELLKARRILCGSYVHGYFLEEGSSKTVYDLMQSDFEEATERLSEILARPYLKTPKSVIVKTTCITKKRRLEFCRSAAIDSSDDQEEKTEKKMFDEEKVPQATCNSENFTGYLPVTGDDSMELVIALEMSRLQMIEEEMLRLKGVGAVDLRAAAVNISEQVDPELNLAIERSLQDSVKNQTVRDFLKSLDAKSLETPGVLLEIPEGWGKTLRDIRAKGEDGRFQISDVHQNGVFLDQEYPNLRRSHSTGELGRVGKSASREEPRYHLDSDHSSQHDDRPEELRRGSRVKASPEQSSLDEPSESLGLRKLCSIGKRPALEGCLSLSREKISSFSLSSESSSVEGQKLEAIRELSDGSGIPKSPNLYISGVSICRTPEARSPGGKGRSSSLTDPEEEAGEIFKFTKSTTEGALSSILHIQERNLSSDDFHEALFLWERRREEEGKRKRAKLRRERAKEGPKVVPEASSVL</sequence>
<dbReference type="Pfam" id="PF00023">
    <property type="entry name" value="Ank"/>
    <property type="match status" value="2"/>
</dbReference>
<dbReference type="GO" id="GO:0031090">
    <property type="term" value="C:organelle membrane"/>
    <property type="evidence" value="ECO:0007669"/>
    <property type="project" value="UniProtKB-ARBA"/>
</dbReference>
<dbReference type="PROSITE" id="PS50089">
    <property type="entry name" value="ZF_RING_2"/>
    <property type="match status" value="1"/>
</dbReference>
<dbReference type="InterPro" id="IPR002867">
    <property type="entry name" value="IBR_dom"/>
</dbReference>
<evidence type="ECO:0000256" key="11">
    <source>
        <dbReference type="ARBA" id="ARBA00022833"/>
    </source>
</evidence>
<dbReference type="Proteomes" id="UP000494040">
    <property type="component" value="Unassembled WGS sequence"/>
</dbReference>
<dbReference type="KEGG" id="clec:106662381"/>
<evidence type="ECO:0000256" key="17">
    <source>
        <dbReference type="SAM" id="MobiDB-lite"/>
    </source>
</evidence>
<dbReference type="OrthoDB" id="69641at2759"/>
<evidence type="ECO:0000256" key="12">
    <source>
        <dbReference type="ARBA" id="ARBA00022989"/>
    </source>
</evidence>
<evidence type="ECO:0000256" key="2">
    <source>
        <dbReference type="ARBA" id="ARBA00004167"/>
    </source>
</evidence>
<keyword evidence="11" id="KW-0862">Zinc</keyword>
<dbReference type="SUPFAM" id="SSF57850">
    <property type="entry name" value="RING/U-box"/>
    <property type="match status" value="3"/>
</dbReference>
<dbReference type="GO" id="GO:0061630">
    <property type="term" value="F:ubiquitin protein ligase activity"/>
    <property type="evidence" value="ECO:0007669"/>
    <property type="project" value="UniProtKB-EC"/>
</dbReference>
<organism evidence="20 21">
    <name type="scientific">Cimex lectularius</name>
    <name type="common">Bed bug</name>
    <name type="synonym">Acanthia lectularia</name>
    <dbReference type="NCBI Taxonomy" id="79782"/>
    <lineage>
        <taxon>Eukaryota</taxon>
        <taxon>Metazoa</taxon>
        <taxon>Ecdysozoa</taxon>
        <taxon>Arthropoda</taxon>
        <taxon>Hexapoda</taxon>
        <taxon>Insecta</taxon>
        <taxon>Pterygota</taxon>
        <taxon>Neoptera</taxon>
        <taxon>Paraneoptera</taxon>
        <taxon>Hemiptera</taxon>
        <taxon>Heteroptera</taxon>
        <taxon>Panheteroptera</taxon>
        <taxon>Cimicomorpha</taxon>
        <taxon>Cimicidae</taxon>
        <taxon>Cimex</taxon>
    </lineage>
</organism>
<feature type="region of interest" description="Disordered" evidence="17">
    <location>
        <begin position="1053"/>
        <end position="1082"/>
    </location>
</feature>
<dbReference type="PROSITE" id="PS51873">
    <property type="entry name" value="TRIAD"/>
    <property type="match status" value="1"/>
</dbReference>
<evidence type="ECO:0000259" key="18">
    <source>
        <dbReference type="PROSITE" id="PS50089"/>
    </source>
</evidence>
<evidence type="ECO:0000256" key="14">
    <source>
        <dbReference type="ARBA" id="ARBA00038342"/>
    </source>
</evidence>
<evidence type="ECO:0000256" key="16">
    <source>
        <dbReference type="PROSITE-ProRule" id="PRU00175"/>
    </source>
</evidence>
<feature type="compositionally biased region" description="Basic and acidic residues" evidence="17">
    <location>
        <begin position="872"/>
        <end position="898"/>
    </location>
</feature>
<dbReference type="Pfam" id="PF01485">
    <property type="entry name" value="IBR"/>
    <property type="match status" value="1"/>
</dbReference>
<evidence type="ECO:0000256" key="10">
    <source>
        <dbReference type="ARBA" id="ARBA00022786"/>
    </source>
</evidence>
<dbReference type="FunFam" id="3.30.40.10:FF:000051">
    <property type="entry name" value="RBR-type E3 ubiquitin transferase"/>
    <property type="match status" value="1"/>
</dbReference>
<comment type="similarity">
    <text evidence="14">Belongs to the RBR family. RNF144 subfamily.</text>
</comment>
<keyword evidence="12" id="KW-1133">Transmembrane helix</keyword>
<proteinExistence type="inferred from homology"/>
<keyword evidence="6" id="KW-0812">Transmembrane</keyword>
<evidence type="ECO:0000313" key="21">
    <source>
        <dbReference type="Proteomes" id="UP000494040"/>
    </source>
</evidence>
<feature type="region of interest" description="Disordered" evidence="17">
    <location>
        <begin position="853"/>
        <end position="916"/>
    </location>
</feature>
<dbReference type="Gene3D" id="1.25.40.20">
    <property type="entry name" value="Ankyrin repeat-containing domain"/>
    <property type="match status" value="1"/>
</dbReference>
<evidence type="ECO:0000256" key="3">
    <source>
        <dbReference type="ARBA" id="ARBA00004906"/>
    </source>
</evidence>
<evidence type="ECO:0000256" key="15">
    <source>
        <dbReference type="PROSITE-ProRule" id="PRU00023"/>
    </source>
</evidence>
<dbReference type="Gene3D" id="3.30.40.10">
    <property type="entry name" value="Zinc/RING finger domain, C3HC4 (zinc finger)"/>
    <property type="match status" value="1"/>
</dbReference>
<feature type="domain" description="RING-type" evidence="18">
    <location>
        <begin position="309"/>
        <end position="352"/>
    </location>
</feature>
<dbReference type="PROSITE" id="PS50297">
    <property type="entry name" value="ANK_REP_REGION"/>
    <property type="match status" value="1"/>
</dbReference>
<keyword evidence="15" id="KW-0040">ANK repeat</keyword>
<evidence type="ECO:0000256" key="1">
    <source>
        <dbReference type="ARBA" id="ARBA00001798"/>
    </source>
</evidence>
<keyword evidence="10" id="KW-0833">Ubl conjugation pathway</keyword>
<evidence type="ECO:0000256" key="6">
    <source>
        <dbReference type="ARBA" id="ARBA00022692"/>
    </source>
</evidence>
<evidence type="ECO:0000256" key="5">
    <source>
        <dbReference type="ARBA" id="ARBA00022679"/>
    </source>
</evidence>
<name>A0A8I6TDR0_CIMLE</name>
<feature type="repeat" description="ANK" evidence="15">
    <location>
        <begin position="133"/>
        <end position="165"/>
    </location>
</feature>
<keyword evidence="5" id="KW-0808">Transferase</keyword>
<comment type="pathway">
    <text evidence="3">Protein modification; protein ubiquitination.</text>
</comment>
<dbReference type="CDD" id="cd20346">
    <property type="entry name" value="BRcat_RBR_ANKIB1"/>
    <property type="match status" value="1"/>
</dbReference>
<dbReference type="AlphaFoldDB" id="A0A8I6TDR0"/>
<dbReference type="GO" id="GO:0005737">
    <property type="term" value="C:cytoplasm"/>
    <property type="evidence" value="ECO:0007669"/>
    <property type="project" value="UniProtKB-ARBA"/>
</dbReference>
<dbReference type="InterPro" id="IPR031127">
    <property type="entry name" value="E3_UB_ligase_RBR"/>
</dbReference>
<evidence type="ECO:0000259" key="19">
    <source>
        <dbReference type="PROSITE" id="PS51873"/>
    </source>
</evidence>
<dbReference type="InterPro" id="IPR036770">
    <property type="entry name" value="Ankyrin_rpt-contain_sf"/>
</dbReference>
<feature type="region of interest" description="Disordered" evidence="17">
    <location>
        <begin position="989"/>
        <end position="1008"/>
    </location>
</feature>
<dbReference type="PANTHER" id="PTHR11685">
    <property type="entry name" value="RBR FAMILY RING FINGER AND IBR DOMAIN-CONTAINING"/>
    <property type="match status" value="1"/>
</dbReference>
<keyword evidence="7" id="KW-0479">Metal-binding</keyword>
<dbReference type="EC" id="2.3.2.31" evidence="4"/>
<evidence type="ECO:0000256" key="8">
    <source>
        <dbReference type="ARBA" id="ARBA00022737"/>
    </source>
</evidence>
<dbReference type="InterPro" id="IPR013083">
    <property type="entry name" value="Znf_RING/FYVE/PHD"/>
</dbReference>
<dbReference type="PROSITE" id="PS00518">
    <property type="entry name" value="ZF_RING_1"/>
    <property type="match status" value="1"/>
</dbReference>
<evidence type="ECO:0000256" key="9">
    <source>
        <dbReference type="ARBA" id="ARBA00022771"/>
    </source>
</evidence>
<dbReference type="InterPro" id="IPR044066">
    <property type="entry name" value="TRIAD_supradom"/>
</dbReference>
<dbReference type="PROSITE" id="PS50088">
    <property type="entry name" value="ANK_REPEAT"/>
    <property type="match status" value="2"/>
</dbReference>
<dbReference type="GeneID" id="106662381"/>
<reference evidence="20" key="1">
    <citation type="submission" date="2022-01" db="UniProtKB">
        <authorList>
            <consortium name="EnsemblMetazoa"/>
        </authorList>
    </citation>
    <scope>IDENTIFICATION</scope>
</reference>
<feature type="repeat" description="ANK" evidence="15">
    <location>
        <begin position="45"/>
        <end position="78"/>
    </location>
</feature>
<keyword evidence="13" id="KW-0472">Membrane</keyword>
<comment type="subcellular location">
    <subcellularLocation>
        <location evidence="2">Membrane</location>
        <topology evidence="2">Single-pass membrane protein</topology>
    </subcellularLocation>
</comment>
<dbReference type="RefSeq" id="XP_014241930.1">
    <property type="nucleotide sequence ID" value="XM_014386444.2"/>
</dbReference>
<dbReference type="InterPro" id="IPR002110">
    <property type="entry name" value="Ankyrin_rpt"/>
</dbReference>
<dbReference type="EnsemblMetazoa" id="XM_014386444.2">
    <property type="protein sequence ID" value="XP_014241930.1"/>
    <property type="gene ID" value="LOC106662381"/>
</dbReference>
<dbReference type="SUPFAM" id="SSF48403">
    <property type="entry name" value="Ankyrin repeat"/>
    <property type="match status" value="1"/>
</dbReference>
<dbReference type="Gene3D" id="1.20.120.1750">
    <property type="match status" value="1"/>
</dbReference>